<evidence type="ECO:0000256" key="1">
    <source>
        <dbReference type="ARBA" id="ARBA00022448"/>
    </source>
</evidence>
<name>A0A5C7WIZ5_METME</name>
<dbReference type="Gene3D" id="2.40.30.170">
    <property type="match status" value="1"/>
</dbReference>
<evidence type="ECO:0000313" key="3">
    <source>
        <dbReference type="Proteomes" id="UP000321374"/>
    </source>
</evidence>
<dbReference type="InterPro" id="IPR051909">
    <property type="entry name" value="MFP_Cation_Efflux"/>
</dbReference>
<protein>
    <submittedName>
        <fullName evidence="2">HlyD family efflux transporter periplasmic adaptor subunit</fullName>
    </submittedName>
</protein>
<dbReference type="Gene3D" id="2.40.50.100">
    <property type="match status" value="1"/>
</dbReference>
<reference evidence="2 3" key="1">
    <citation type="submission" date="2018-09" db="EMBL/GenBank/DDBJ databases">
        <title>Metagenome Assembled Genomes from an Advanced Water Purification Facility.</title>
        <authorList>
            <person name="Stamps B.W."/>
            <person name="Spear J.R."/>
        </authorList>
    </citation>
    <scope>NUCLEOTIDE SEQUENCE [LARGE SCALE GENOMIC DNA]</scope>
    <source>
        <strain evidence="2">Bin_42_2</strain>
    </source>
</reference>
<keyword evidence="1" id="KW-0813">Transport</keyword>
<dbReference type="Proteomes" id="UP000321374">
    <property type="component" value="Unassembled WGS sequence"/>
</dbReference>
<dbReference type="EMBL" id="SSGG01000069">
    <property type="protein sequence ID" value="TXI37029.1"/>
    <property type="molecule type" value="Genomic_DNA"/>
</dbReference>
<dbReference type="GO" id="GO:0030313">
    <property type="term" value="C:cell envelope"/>
    <property type="evidence" value="ECO:0007669"/>
    <property type="project" value="TreeGrafter"/>
</dbReference>
<dbReference type="STRING" id="1122236.GCA_000378225_02583"/>
<organism evidence="2 3">
    <name type="scientific">Methylophilus methylotrophus</name>
    <name type="common">Bacterium W3A1</name>
    <dbReference type="NCBI Taxonomy" id="17"/>
    <lineage>
        <taxon>Bacteria</taxon>
        <taxon>Pseudomonadati</taxon>
        <taxon>Pseudomonadota</taxon>
        <taxon>Betaproteobacteria</taxon>
        <taxon>Nitrosomonadales</taxon>
        <taxon>Methylophilaceae</taxon>
        <taxon>Methylophilus</taxon>
    </lineage>
</organism>
<dbReference type="PANTHER" id="PTHR30097:SF4">
    <property type="entry name" value="SLR6042 PROTEIN"/>
    <property type="match status" value="1"/>
</dbReference>
<sequence length="393" mass="43327">MSINHHMIAIKSHHVSTCLIGILMLCPVFGISETISVNENQFNQVALSSNAIKKLGLDVQEIRLAKALSSKLYPAQIGYAPQALTHYITPFSGYVELNAKLHLGDQVKAGQTLFKIKPVVTPETRLSLLTNLSDTEGQLKSSHEQVEANRLVFNRARQLLLQHVGSQKNVDDAQANLAIAETNFNTIKQKQSLLKQAVADGASGVYEIKAAKEGVISQLNFTSGQLLGAGSQLMDIVSTNQLLVTVFVPQAQIKNLQLNDAWIADRDISDKEIPLKKILLPPEADLQTGLRKVIYAASQMGELAAMQKISVNILEREPTQMVLGLPCSAIVLDMYGGEWIYLKEDKTHFRRERVFVSDNTSHTCVVNKPHLQGRFVVSHGAQELFALETGYTH</sequence>
<dbReference type="AlphaFoldDB" id="A0A5C7WIZ5"/>
<accession>A0A5C7WIZ5</accession>
<gene>
    <name evidence="2" type="ORF">E6Q51_04215</name>
</gene>
<dbReference type="GO" id="GO:0015679">
    <property type="term" value="P:plasma membrane copper ion transport"/>
    <property type="evidence" value="ECO:0007669"/>
    <property type="project" value="TreeGrafter"/>
</dbReference>
<proteinExistence type="predicted"/>
<dbReference type="Gene3D" id="1.10.287.470">
    <property type="entry name" value="Helix hairpin bin"/>
    <property type="match status" value="1"/>
</dbReference>
<dbReference type="PANTHER" id="PTHR30097">
    <property type="entry name" value="CATION EFFLUX SYSTEM PROTEIN CUSB"/>
    <property type="match status" value="1"/>
</dbReference>
<comment type="caution">
    <text evidence="2">The sequence shown here is derived from an EMBL/GenBank/DDBJ whole genome shotgun (WGS) entry which is preliminary data.</text>
</comment>
<dbReference type="GO" id="GO:0060003">
    <property type="term" value="P:copper ion export"/>
    <property type="evidence" value="ECO:0007669"/>
    <property type="project" value="TreeGrafter"/>
</dbReference>
<evidence type="ECO:0000313" key="2">
    <source>
        <dbReference type="EMBL" id="TXI37029.1"/>
    </source>
</evidence>
<dbReference type="SUPFAM" id="SSF111369">
    <property type="entry name" value="HlyD-like secretion proteins"/>
    <property type="match status" value="1"/>
</dbReference>